<evidence type="ECO:0000313" key="4">
    <source>
        <dbReference type="EMBL" id="AWK74908.1"/>
    </source>
</evidence>
<sequence>MNATTNTGGGPALPRGARRRMRTRTALLDAAEGLMAAKPHDAVRIDDIAEAADVSVGSVYVHFGSKDGIAVAVAERVAERATGYLTAAFDASTSPLEQVAAAGTAYMQFLLDNPVFVRYLATEPADGAAGAVEQVVSTRIEALRAAFQSRIEDAVHCGEAGPVDARLLAHFLFGAWNGVAALTLRRDAAALDRADAQACLQQARHIVVTGLAATTRTATDEGSP</sequence>
<dbReference type="KEGG" id="roz:CBI38_28420"/>
<dbReference type="SUPFAM" id="SSF48498">
    <property type="entry name" value="Tetracyclin repressor-like, C-terminal domain"/>
    <property type="match status" value="1"/>
</dbReference>
<dbReference type="Gene3D" id="1.10.10.60">
    <property type="entry name" value="Homeodomain-like"/>
    <property type="match status" value="1"/>
</dbReference>
<evidence type="ECO:0000256" key="2">
    <source>
        <dbReference type="PROSITE-ProRule" id="PRU00335"/>
    </source>
</evidence>
<dbReference type="InterPro" id="IPR009057">
    <property type="entry name" value="Homeodomain-like_sf"/>
</dbReference>
<keyword evidence="1 2" id="KW-0238">DNA-binding</keyword>
<proteinExistence type="predicted"/>
<dbReference type="AlphaFoldDB" id="A0A2S2C2C5"/>
<dbReference type="GO" id="GO:0000976">
    <property type="term" value="F:transcription cis-regulatory region binding"/>
    <property type="evidence" value="ECO:0007669"/>
    <property type="project" value="TreeGrafter"/>
</dbReference>
<keyword evidence="5" id="KW-1185">Reference proteome</keyword>
<dbReference type="Proteomes" id="UP000245711">
    <property type="component" value="Chromosome"/>
</dbReference>
<dbReference type="PROSITE" id="PS50977">
    <property type="entry name" value="HTH_TETR_2"/>
    <property type="match status" value="1"/>
</dbReference>
<evidence type="ECO:0000313" key="5">
    <source>
        <dbReference type="Proteomes" id="UP000245711"/>
    </source>
</evidence>
<dbReference type="PRINTS" id="PR00455">
    <property type="entry name" value="HTHTETR"/>
</dbReference>
<dbReference type="Pfam" id="PF00440">
    <property type="entry name" value="TetR_N"/>
    <property type="match status" value="1"/>
</dbReference>
<dbReference type="PANTHER" id="PTHR30055">
    <property type="entry name" value="HTH-TYPE TRANSCRIPTIONAL REGULATOR RUTR"/>
    <property type="match status" value="1"/>
</dbReference>
<dbReference type="SUPFAM" id="SSF46689">
    <property type="entry name" value="Homeodomain-like"/>
    <property type="match status" value="1"/>
</dbReference>
<accession>A0A2S2C2C5</accession>
<feature type="domain" description="HTH tetR-type" evidence="3">
    <location>
        <begin position="21"/>
        <end position="81"/>
    </location>
</feature>
<dbReference type="PANTHER" id="PTHR30055:SF209">
    <property type="entry name" value="POSSIBLE TRANSCRIPTIONAL REGULATORY PROTEIN (PROBABLY TETR-FAMILY)"/>
    <property type="match status" value="1"/>
</dbReference>
<name>A0A2S2C2C5_9NOCA</name>
<organism evidence="4 5">
    <name type="scientific">Rhodococcus oxybenzonivorans</name>
    <dbReference type="NCBI Taxonomy" id="1990687"/>
    <lineage>
        <taxon>Bacteria</taxon>
        <taxon>Bacillati</taxon>
        <taxon>Actinomycetota</taxon>
        <taxon>Actinomycetes</taxon>
        <taxon>Mycobacteriales</taxon>
        <taxon>Nocardiaceae</taxon>
        <taxon>Rhodococcus</taxon>
    </lineage>
</organism>
<gene>
    <name evidence="4" type="ORF">CBI38_28420</name>
</gene>
<dbReference type="OrthoDB" id="9802498at2"/>
<dbReference type="RefSeq" id="WP_109334266.1">
    <property type="nucleotide sequence ID" value="NZ_CP021354.1"/>
</dbReference>
<dbReference type="InterPro" id="IPR036271">
    <property type="entry name" value="Tet_transcr_reg_TetR-rel_C_sf"/>
</dbReference>
<evidence type="ECO:0000256" key="1">
    <source>
        <dbReference type="ARBA" id="ARBA00023125"/>
    </source>
</evidence>
<evidence type="ECO:0000259" key="3">
    <source>
        <dbReference type="PROSITE" id="PS50977"/>
    </source>
</evidence>
<reference evidence="4 5" key="1">
    <citation type="submission" date="2017-05" db="EMBL/GenBank/DDBJ databases">
        <title>Isolation of Rhodococcus sp. S2-17 biodegrading of BP-3.</title>
        <authorList>
            <person name="Lee Y."/>
            <person name="Kim K.H."/>
            <person name="Chun B.H."/>
            <person name="Jung H.S."/>
            <person name="Jeon C.O."/>
        </authorList>
    </citation>
    <scope>NUCLEOTIDE SEQUENCE [LARGE SCALE GENOMIC DNA]</scope>
    <source>
        <strain evidence="4 5">S2-17</strain>
    </source>
</reference>
<protein>
    <recommendedName>
        <fullName evidence="3">HTH tetR-type domain-containing protein</fullName>
    </recommendedName>
</protein>
<dbReference type="GO" id="GO:0003700">
    <property type="term" value="F:DNA-binding transcription factor activity"/>
    <property type="evidence" value="ECO:0007669"/>
    <property type="project" value="TreeGrafter"/>
</dbReference>
<feature type="DNA-binding region" description="H-T-H motif" evidence="2">
    <location>
        <begin position="44"/>
        <end position="63"/>
    </location>
</feature>
<dbReference type="EMBL" id="CP021354">
    <property type="protein sequence ID" value="AWK74908.1"/>
    <property type="molecule type" value="Genomic_DNA"/>
</dbReference>
<dbReference type="Gene3D" id="1.10.357.10">
    <property type="entry name" value="Tetracycline Repressor, domain 2"/>
    <property type="match status" value="1"/>
</dbReference>
<dbReference type="InterPro" id="IPR001647">
    <property type="entry name" value="HTH_TetR"/>
</dbReference>
<dbReference type="InterPro" id="IPR050109">
    <property type="entry name" value="HTH-type_TetR-like_transc_reg"/>
</dbReference>